<feature type="compositionally biased region" description="Gly residues" evidence="15">
    <location>
        <begin position="96"/>
        <end position="109"/>
    </location>
</feature>
<dbReference type="GO" id="GO:0007601">
    <property type="term" value="P:visual perception"/>
    <property type="evidence" value="ECO:0007669"/>
    <property type="project" value="UniProtKB-KW"/>
</dbReference>
<feature type="region of interest" description="Disordered" evidence="15">
    <location>
        <begin position="445"/>
        <end position="499"/>
    </location>
</feature>
<dbReference type="KEGG" id="foc:113211152"/>
<keyword evidence="10" id="KW-0539">Nucleus</keyword>
<evidence type="ECO:0000256" key="12">
    <source>
        <dbReference type="ARBA" id="ARBA00058744"/>
    </source>
</evidence>
<name>A0A9C6XS69_FRAOC</name>
<feature type="region of interest" description="Disordered" evidence="15">
    <location>
        <begin position="321"/>
        <end position="360"/>
    </location>
</feature>
<comment type="function">
    <text evidence="12">Transcription factor required for gene expression specific to photoreceptor cells.</text>
</comment>
<feature type="domain" description="C2H2-type" evidence="16">
    <location>
        <begin position="606"/>
        <end position="633"/>
    </location>
</feature>
<dbReference type="InterPro" id="IPR013087">
    <property type="entry name" value="Znf_C2H2_type"/>
</dbReference>
<feature type="compositionally biased region" description="Gly residues" evidence="15">
    <location>
        <begin position="343"/>
        <end position="352"/>
    </location>
</feature>
<dbReference type="FunFam" id="3.30.160.60:FF:000096">
    <property type="entry name" value="Zinc finger and BTB domain-containing protein 18 isoform 1"/>
    <property type="match status" value="1"/>
</dbReference>
<evidence type="ECO:0000256" key="14">
    <source>
        <dbReference type="PROSITE-ProRule" id="PRU00042"/>
    </source>
</evidence>
<dbReference type="GO" id="GO:0005634">
    <property type="term" value="C:nucleus"/>
    <property type="evidence" value="ECO:0007669"/>
    <property type="project" value="UniProtKB-SubCell"/>
</dbReference>
<dbReference type="PANTHER" id="PTHR24394">
    <property type="entry name" value="ZINC FINGER PROTEIN"/>
    <property type="match status" value="1"/>
</dbReference>
<dbReference type="Gene3D" id="3.30.160.60">
    <property type="entry name" value="Classic Zinc Finger"/>
    <property type="match status" value="5"/>
</dbReference>
<feature type="domain" description="C2H2-type" evidence="16">
    <location>
        <begin position="578"/>
        <end position="605"/>
    </location>
</feature>
<evidence type="ECO:0000256" key="13">
    <source>
        <dbReference type="ARBA" id="ARBA00067600"/>
    </source>
</evidence>
<reference evidence="18" key="1">
    <citation type="submission" date="2025-08" db="UniProtKB">
        <authorList>
            <consortium name="RefSeq"/>
        </authorList>
    </citation>
    <scope>IDENTIFICATION</scope>
    <source>
        <tissue evidence="18">Whole organism</tissue>
    </source>
</reference>
<evidence type="ECO:0000259" key="16">
    <source>
        <dbReference type="PROSITE" id="PS50157"/>
    </source>
</evidence>
<keyword evidence="17" id="KW-1185">Reference proteome</keyword>
<dbReference type="GO" id="GO:0008270">
    <property type="term" value="F:zinc ion binding"/>
    <property type="evidence" value="ECO:0007669"/>
    <property type="project" value="UniProtKB-KW"/>
</dbReference>
<accession>A0A9C6XS69</accession>
<comment type="subcellular location">
    <subcellularLocation>
        <location evidence="1">Nucleus</location>
    </subcellularLocation>
</comment>
<sequence length="680" mass="69187">MRLPSSPEDGASVGYDAWRPGGGPGGGPGLGALGALADRAPDPIMDTCYMPNNPAHYGLEMFAGEGECPPECAGEAVTGVAGGGAPGAGAVSPGPEAGGGEGGGGGPGLGPLAPLGPLHTVLSAGGGPPSPASAYGVSLGLAAPLSPQDPSAPGLSLHGCLSTQGPAGGVGGYWPDDMMASFSLPPLDLEPLPGIFPFSPCPAPTFKSEYGALKEHKQVGASVPDVTDVLLQLKHAVVHPGQLSPSSSFYPSSPYNAVPYSSSYSTPYTSSYSAPYAPTALQQSSYSGPSASLSYTVHPQMMSSSASGGYGGSASFCGGAPLHQMHHQMEPGVGSTAPLSGGAPSGLGGGTGASSWPPAPTHNVFPSMSVNVSMNMTMHGYPPNRNVNMNMDNLGLQHQPYSYPQVQWTAGPAPAAPASPGYGGGSGLLSPPPYPPVPAATYSFTADFRPPPGAPPPPPPASEASLTSFKPVLGSLKPVPARPLPAPSPTSSEGSSGAAGGLLHSCTKLMSPSTPDDSGRPNLCRICGKTYARPSTLKTHLRTHSGEKPYRCDDCNKSFSQAANLTAHVRTHSGEKPFRCPICDRRFSQSSSVTTHMRTHSGERPYRCRLCKKAFSDSSTLTKHLRIHSGEKPYQCKLCLLRFSQSGNLNRHMRVHGGSGVGGPGSPGGGAPQLLMMTGA</sequence>
<evidence type="ECO:0000256" key="9">
    <source>
        <dbReference type="ARBA" id="ARBA00023163"/>
    </source>
</evidence>
<evidence type="ECO:0000256" key="10">
    <source>
        <dbReference type="ARBA" id="ARBA00023242"/>
    </source>
</evidence>
<dbReference type="InterPro" id="IPR036236">
    <property type="entry name" value="Znf_C2H2_sf"/>
</dbReference>
<keyword evidence="5 14" id="KW-0863">Zinc-finger</keyword>
<dbReference type="PROSITE" id="PS50157">
    <property type="entry name" value="ZINC_FINGER_C2H2_2"/>
    <property type="match status" value="5"/>
</dbReference>
<dbReference type="SUPFAM" id="SSF57667">
    <property type="entry name" value="beta-beta-alpha zinc fingers"/>
    <property type="match status" value="3"/>
</dbReference>
<keyword evidence="6" id="KW-0862">Zinc</keyword>
<dbReference type="AlphaFoldDB" id="A0A9C6XS69"/>
<feature type="region of interest" description="Disordered" evidence="15">
    <location>
        <begin position="659"/>
        <end position="680"/>
    </location>
</feature>
<feature type="region of interest" description="Disordered" evidence="15">
    <location>
        <begin position="87"/>
        <end position="112"/>
    </location>
</feature>
<dbReference type="GeneID" id="113211152"/>
<organism evidence="17 18">
    <name type="scientific">Frankliniella occidentalis</name>
    <name type="common">Western flower thrips</name>
    <name type="synonym">Euthrips occidentalis</name>
    <dbReference type="NCBI Taxonomy" id="133901"/>
    <lineage>
        <taxon>Eukaryota</taxon>
        <taxon>Metazoa</taxon>
        <taxon>Ecdysozoa</taxon>
        <taxon>Arthropoda</taxon>
        <taxon>Hexapoda</taxon>
        <taxon>Insecta</taxon>
        <taxon>Pterygota</taxon>
        <taxon>Neoptera</taxon>
        <taxon>Paraneoptera</taxon>
        <taxon>Thysanoptera</taxon>
        <taxon>Terebrantia</taxon>
        <taxon>Thripoidea</taxon>
        <taxon>Thripidae</taxon>
        <taxon>Frankliniella</taxon>
    </lineage>
</organism>
<protein>
    <recommendedName>
        <fullName evidence="13">Protein glass</fullName>
    </recommendedName>
</protein>
<dbReference type="Pfam" id="PF00096">
    <property type="entry name" value="zf-C2H2"/>
    <property type="match status" value="5"/>
</dbReference>
<dbReference type="GO" id="GO:0003677">
    <property type="term" value="F:DNA binding"/>
    <property type="evidence" value="ECO:0007669"/>
    <property type="project" value="UniProtKB-KW"/>
</dbReference>
<dbReference type="FunFam" id="3.30.160.60:FF:000310">
    <property type="entry name" value="GLIS family zinc finger 2"/>
    <property type="match status" value="1"/>
</dbReference>
<dbReference type="FunFam" id="3.30.160.60:FF:001159">
    <property type="entry name" value="Protein glass"/>
    <property type="match status" value="1"/>
</dbReference>
<dbReference type="PANTHER" id="PTHR24394:SF44">
    <property type="entry name" value="ZINC FINGER PROTEIN 271-LIKE"/>
    <property type="match status" value="1"/>
</dbReference>
<evidence type="ECO:0000256" key="3">
    <source>
        <dbReference type="ARBA" id="ARBA00022723"/>
    </source>
</evidence>
<dbReference type="GO" id="GO:0000981">
    <property type="term" value="F:DNA-binding transcription factor activity, RNA polymerase II-specific"/>
    <property type="evidence" value="ECO:0007669"/>
    <property type="project" value="TreeGrafter"/>
</dbReference>
<dbReference type="SMART" id="SM00355">
    <property type="entry name" value="ZnF_C2H2"/>
    <property type="match status" value="5"/>
</dbReference>
<gene>
    <name evidence="18" type="primary">LOC113211152</name>
</gene>
<evidence type="ECO:0000313" key="18">
    <source>
        <dbReference type="RefSeq" id="XP_052129209.1"/>
    </source>
</evidence>
<feature type="domain" description="C2H2-type" evidence="16">
    <location>
        <begin position="550"/>
        <end position="577"/>
    </location>
</feature>
<feature type="compositionally biased region" description="Gly residues" evidence="15">
    <location>
        <begin position="659"/>
        <end position="671"/>
    </location>
</feature>
<proteinExistence type="predicted"/>
<keyword evidence="11" id="KW-0844">Vision</keyword>
<evidence type="ECO:0000256" key="2">
    <source>
        <dbReference type="ARBA" id="ARBA00022606"/>
    </source>
</evidence>
<keyword evidence="8" id="KW-0238">DNA-binding</keyword>
<keyword evidence="3" id="KW-0479">Metal-binding</keyword>
<feature type="compositionally biased region" description="Gly residues" evidence="15">
    <location>
        <begin position="20"/>
        <end position="32"/>
    </location>
</feature>
<evidence type="ECO:0000256" key="11">
    <source>
        <dbReference type="ARBA" id="ARBA00023305"/>
    </source>
</evidence>
<evidence type="ECO:0000256" key="1">
    <source>
        <dbReference type="ARBA" id="ARBA00004123"/>
    </source>
</evidence>
<dbReference type="Proteomes" id="UP000504606">
    <property type="component" value="Unplaced"/>
</dbReference>
<keyword evidence="2" id="KW-0716">Sensory transduction</keyword>
<feature type="domain" description="C2H2-type" evidence="16">
    <location>
        <begin position="634"/>
        <end position="661"/>
    </location>
</feature>
<feature type="domain" description="C2H2-type" evidence="16">
    <location>
        <begin position="522"/>
        <end position="549"/>
    </location>
</feature>
<dbReference type="RefSeq" id="XP_052129209.1">
    <property type="nucleotide sequence ID" value="XM_052273249.1"/>
</dbReference>
<evidence type="ECO:0000256" key="6">
    <source>
        <dbReference type="ARBA" id="ARBA00022833"/>
    </source>
</evidence>
<evidence type="ECO:0000256" key="8">
    <source>
        <dbReference type="ARBA" id="ARBA00023125"/>
    </source>
</evidence>
<keyword evidence="4" id="KW-0677">Repeat</keyword>
<keyword evidence="9" id="KW-0804">Transcription</keyword>
<feature type="compositionally biased region" description="Pro residues" evidence="15">
    <location>
        <begin position="449"/>
        <end position="461"/>
    </location>
</feature>
<evidence type="ECO:0000256" key="4">
    <source>
        <dbReference type="ARBA" id="ARBA00022737"/>
    </source>
</evidence>
<dbReference type="PROSITE" id="PS00028">
    <property type="entry name" value="ZINC_FINGER_C2H2_1"/>
    <property type="match status" value="5"/>
</dbReference>
<evidence type="ECO:0000256" key="5">
    <source>
        <dbReference type="ARBA" id="ARBA00022771"/>
    </source>
</evidence>
<evidence type="ECO:0000256" key="7">
    <source>
        <dbReference type="ARBA" id="ARBA00023015"/>
    </source>
</evidence>
<dbReference type="OrthoDB" id="8113227at2759"/>
<keyword evidence="7" id="KW-0805">Transcription regulation</keyword>
<dbReference type="FunFam" id="3.30.160.60:FF:000875">
    <property type="entry name" value="zinc finger protein 236 isoform X7"/>
    <property type="match status" value="1"/>
</dbReference>
<evidence type="ECO:0000256" key="15">
    <source>
        <dbReference type="SAM" id="MobiDB-lite"/>
    </source>
</evidence>
<evidence type="ECO:0000313" key="17">
    <source>
        <dbReference type="Proteomes" id="UP000504606"/>
    </source>
</evidence>
<feature type="region of interest" description="Disordered" evidence="15">
    <location>
        <begin position="1"/>
        <end position="34"/>
    </location>
</feature>
<dbReference type="FunFam" id="3.30.160.60:FF:002343">
    <property type="entry name" value="Zinc finger protein 33A"/>
    <property type="match status" value="1"/>
</dbReference>